<keyword evidence="1" id="KW-0539">Nucleus</keyword>
<gene>
    <name evidence="3" type="ORF">BBAD15_g12176</name>
</gene>
<dbReference type="GO" id="GO:0003677">
    <property type="term" value="F:DNA binding"/>
    <property type="evidence" value="ECO:0007669"/>
    <property type="project" value="InterPro"/>
</dbReference>
<dbReference type="InterPro" id="IPR053187">
    <property type="entry name" value="Notoamide_regulator"/>
</dbReference>
<dbReference type="HOGENOM" id="CLU_007003_1_1_1"/>
<dbReference type="PANTHER" id="PTHR47256:SF1">
    <property type="entry name" value="ZN(II)2CYS6 TRANSCRIPTION FACTOR (EUROFUNG)"/>
    <property type="match status" value="1"/>
</dbReference>
<reference evidence="3 4" key="1">
    <citation type="submission" date="2012-10" db="EMBL/GenBank/DDBJ databases">
        <title>Genome sequencing and analysis of entomopathogenic fungi Beauveria bassiana D1-5.</title>
        <authorList>
            <person name="Li Q."/>
            <person name="Wang L."/>
            <person name="Zhang Z."/>
            <person name="Wang Q."/>
            <person name="Ren J."/>
            <person name="Wang M."/>
            <person name="Xu W."/>
            <person name="Wang J."/>
            <person name="Lu Y."/>
            <person name="Du Q."/>
            <person name="Sun Z."/>
        </authorList>
    </citation>
    <scope>NUCLEOTIDE SEQUENCE [LARGE SCALE GENOMIC DNA]</scope>
    <source>
        <strain evidence="3 4">D1-5</strain>
    </source>
</reference>
<dbReference type="Proteomes" id="UP000030106">
    <property type="component" value="Unassembled WGS sequence"/>
</dbReference>
<dbReference type="GO" id="GO:0008270">
    <property type="term" value="F:zinc ion binding"/>
    <property type="evidence" value="ECO:0007669"/>
    <property type="project" value="InterPro"/>
</dbReference>
<sequence length="368" mass="42407">MAYRFLAEARRLWDLEQHTNKITTIQAAMFLGGICGLDGADKVGWKYTCRAIAMANHLQLFGPAPETDKKMKIAREYTAWTLFCWQGLVSYVMFRPPLIKSRPPCGLPDPTSCPEWYGELWIRYPQEETPTTAYYGHDFKARAELISIINDIAVEFFTIPQAPKMQYMKSVLGFYDRLGTCMKYHTVIINLLKHLVKNKLTPWETEAFQNAVQRSPEEALKTATIRLETLLRIYYLRHGFYSMDSYLLHYLNTLGFMSLEELKNGGDVSLVHDRKDLLLLCALGLREQGQYFYLVRTVFWLLRNSMSKGDLALLCQYAQEPTPDKDALHRPQELDSEYPLDIVNISGDPQKHRVGYLVKGPNNLAPED</sequence>
<name>A0A0A2V494_BEABA</name>
<accession>A0A0A2V494</accession>
<evidence type="ECO:0000313" key="4">
    <source>
        <dbReference type="Proteomes" id="UP000030106"/>
    </source>
</evidence>
<dbReference type="Pfam" id="PF04082">
    <property type="entry name" value="Fungal_trans"/>
    <property type="match status" value="1"/>
</dbReference>
<comment type="caution">
    <text evidence="3">The sequence shown here is derived from an EMBL/GenBank/DDBJ whole genome shotgun (WGS) entry which is preliminary data.</text>
</comment>
<evidence type="ECO:0000313" key="3">
    <source>
        <dbReference type="EMBL" id="KGQ02611.1"/>
    </source>
</evidence>
<proteinExistence type="predicted"/>
<feature type="domain" description="Xylanolytic transcriptional activator regulatory" evidence="2">
    <location>
        <begin position="5"/>
        <end position="100"/>
    </location>
</feature>
<dbReference type="EMBL" id="ANFO01001449">
    <property type="protein sequence ID" value="KGQ02611.1"/>
    <property type="molecule type" value="Genomic_DNA"/>
</dbReference>
<protein>
    <recommendedName>
        <fullName evidence="2">Xylanolytic transcriptional activator regulatory domain-containing protein</fullName>
    </recommendedName>
</protein>
<dbReference type="InterPro" id="IPR007219">
    <property type="entry name" value="XnlR_reg_dom"/>
</dbReference>
<organism evidence="3 4">
    <name type="scientific">Beauveria bassiana D1-5</name>
    <dbReference type="NCBI Taxonomy" id="1245745"/>
    <lineage>
        <taxon>Eukaryota</taxon>
        <taxon>Fungi</taxon>
        <taxon>Dikarya</taxon>
        <taxon>Ascomycota</taxon>
        <taxon>Pezizomycotina</taxon>
        <taxon>Sordariomycetes</taxon>
        <taxon>Hypocreomycetidae</taxon>
        <taxon>Hypocreales</taxon>
        <taxon>Cordycipitaceae</taxon>
        <taxon>Beauveria</taxon>
    </lineage>
</organism>
<dbReference type="GO" id="GO:0006351">
    <property type="term" value="P:DNA-templated transcription"/>
    <property type="evidence" value="ECO:0007669"/>
    <property type="project" value="InterPro"/>
</dbReference>
<dbReference type="AlphaFoldDB" id="A0A0A2V494"/>
<evidence type="ECO:0000256" key="1">
    <source>
        <dbReference type="ARBA" id="ARBA00023242"/>
    </source>
</evidence>
<dbReference type="CDD" id="cd12148">
    <property type="entry name" value="fungal_TF_MHR"/>
    <property type="match status" value="1"/>
</dbReference>
<dbReference type="STRING" id="1245745.A0A0A2V494"/>
<dbReference type="PANTHER" id="PTHR47256">
    <property type="entry name" value="ZN(II)2CYS6 TRANSCRIPTION FACTOR (EUROFUNG)-RELATED"/>
    <property type="match status" value="1"/>
</dbReference>
<evidence type="ECO:0000259" key="2">
    <source>
        <dbReference type="Pfam" id="PF04082"/>
    </source>
</evidence>